<accession>A0A421GCJ0</accession>
<evidence type="ECO:0000313" key="2">
    <source>
        <dbReference type="Proteomes" id="UP000285624"/>
    </source>
</evidence>
<evidence type="ECO:0000313" key="1">
    <source>
        <dbReference type="EMBL" id="RLN73051.1"/>
    </source>
</evidence>
<gene>
    <name evidence="1" type="ORF">BBO99_00009573</name>
</gene>
<protein>
    <submittedName>
        <fullName evidence="1">Uncharacterized protein</fullName>
    </submittedName>
</protein>
<reference evidence="1 2" key="1">
    <citation type="journal article" date="2019" name="Mol. Plant Pathol.">
        <title>Genome sequencing of oomycete isolates from Chile supports the New Zealand origin of Phytophthora kernoviae and makes available the first Nothophytophthora sp. genome.</title>
        <authorList>
            <person name="Studholme D.J."/>
            <person name="Panda P."/>
            <person name="Sanfuentes Von Stowasser E."/>
            <person name="Gonzalez M."/>
            <person name="Hill R."/>
            <person name="Sambles C."/>
            <person name="Grant M."/>
            <person name="Williams N.M."/>
            <person name="McDougal R.L."/>
        </authorList>
    </citation>
    <scope>NUCLEOTIDE SEQUENCE [LARGE SCALE GENOMIC DNA]</scope>
    <source>
        <strain evidence="1">Chile4</strain>
    </source>
</reference>
<organism evidence="1 2">
    <name type="scientific">Phytophthora kernoviae</name>
    <dbReference type="NCBI Taxonomy" id="325452"/>
    <lineage>
        <taxon>Eukaryota</taxon>
        <taxon>Sar</taxon>
        <taxon>Stramenopiles</taxon>
        <taxon>Oomycota</taxon>
        <taxon>Peronosporomycetes</taxon>
        <taxon>Peronosporales</taxon>
        <taxon>Peronosporaceae</taxon>
        <taxon>Phytophthora</taxon>
    </lineage>
</organism>
<proteinExistence type="predicted"/>
<feature type="non-terminal residue" evidence="1">
    <location>
        <position position="1"/>
    </location>
</feature>
<comment type="caution">
    <text evidence="1">The sequence shown here is derived from an EMBL/GenBank/DDBJ whole genome shotgun (WGS) entry which is preliminary data.</text>
</comment>
<dbReference type="AlphaFoldDB" id="A0A421GCJ0"/>
<keyword evidence="2" id="KW-1185">Reference proteome</keyword>
<dbReference type="Proteomes" id="UP000285624">
    <property type="component" value="Unassembled WGS sequence"/>
</dbReference>
<name>A0A421GCJ0_9STRA</name>
<sequence length="115" mass="11439">ELEPLVAATGVLVVTVGASVIWRVGLLSASAAVDAASCAASTADAASALEPDFESVVDAALLPTSDPEVAVCAGVSSLEPDLLSAASEVEAALADAEVETWEEDADVSYGLSCED</sequence>
<dbReference type="EMBL" id="MBDN02000886">
    <property type="protein sequence ID" value="RLN73051.1"/>
    <property type="molecule type" value="Genomic_DNA"/>
</dbReference>